<dbReference type="AlphaFoldDB" id="A0A3B0UUI7"/>
<sequence>MKKKMSVLLAIVAVSFVFAFTASAQTVISSATSNSKSKAIGAITNPTAIAGNKTSVNGVSGNVKVGLRQNFAGSNIPGNFPSMQVPMGRVPEVFTTPGVPPVVSGLQLMEWYKVVCRPMATREHRLSEMSFKGESGDTSIIFVPHQDYFDGGATVVKTRAESTSPKFFNIEGDDAPVQRVSTSGALVNSVSSLYRAGMYVPLGVVTIEVTKKEGGVPISVIQSDLRAFIFDHLSGFGIVDTLTNPHAIGAMAAMSNSGAGFSLMGQGLSYALDRASGGLLGGGFSGGYGSTGANAKLGSTYVLLAPSKDGNGIFIDPNTLSRAYSKK</sequence>
<evidence type="ECO:0000313" key="1">
    <source>
        <dbReference type="EMBL" id="VAW31773.1"/>
    </source>
</evidence>
<gene>
    <name evidence="1" type="ORF">MNBD_CPR01-203</name>
</gene>
<reference evidence="1" key="1">
    <citation type="submission" date="2018-06" db="EMBL/GenBank/DDBJ databases">
        <authorList>
            <person name="Zhirakovskaya E."/>
        </authorList>
    </citation>
    <scope>NUCLEOTIDE SEQUENCE</scope>
</reference>
<protein>
    <submittedName>
        <fullName evidence="1">Uncharacterized protein</fullName>
    </submittedName>
</protein>
<dbReference type="EMBL" id="UOEV01000002">
    <property type="protein sequence ID" value="VAW31773.1"/>
    <property type="molecule type" value="Genomic_DNA"/>
</dbReference>
<name>A0A3B0UUI7_9ZZZZ</name>
<proteinExistence type="predicted"/>
<organism evidence="1">
    <name type="scientific">hydrothermal vent metagenome</name>
    <dbReference type="NCBI Taxonomy" id="652676"/>
    <lineage>
        <taxon>unclassified sequences</taxon>
        <taxon>metagenomes</taxon>
        <taxon>ecological metagenomes</taxon>
    </lineage>
</organism>
<accession>A0A3B0UUI7</accession>